<gene>
    <name evidence="1" type="ORF">L1987_55637</name>
</gene>
<organism evidence="1 2">
    <name type="scientific">Smallanthus sonchifolius</name>
    <dbReference type="NCBI Taxonomy" id="185202"/>
    <lineage>
        <taxon>Eukaryota</taxon>
        <taxon>Viridiplantae</taxon>
        <taxon>Streptophyta</taxon>
        <taxon>Embryophyta</taxon>
        <taxon>Tracheophyta</taxon>
        <taxon>Spermatophyta</taxon>
        <taxon>Magnoliopsida</taxon>
        <taxon>eudicotyledons</taxon>
        <taxon>Gunneridae</taxon>
        <taxon>Pentapetalae</taxon>
        <taxon>asterids</taxon>
        <taxon>campanulids</taxon>
        <taxon>Asterales</taxon>
        <taxon>Asteraceae</taxon>
        <taxon>Asteroideae</taxon>
        <taxon>Heliantheae alliance</taxon>
        <taxon>Millerieae</taxon>
        <taxon>Smallanthus</taxon>
    </lineage>
</organism>
<dbReference type="EMBL" id="CM042035">
    <property type="protein sequence ID" value="KAI3755829.1"/>
    <property type="molecule type" value="Genomic_DNA"/>
</dbReference>
<comment type="caution">
    <text evidence="1">The sequence shown here is derived from an EMBL/GenBank/DDBJ whole genome shotgun (WGS) entry which is preliminary data.</text>
</comment>
<evidence type="ECO:0000313" key="1">
    <source>
        <dbReference type="EMBL" id="KAI3755829.1"/>
    </source>
</evidence>
<reference evidence="2" key="1">
    <citation type="journal article" date="2022" name="Mol. Ecol. Resour.">
        <title>The genomes of chicory, endive, great burdock and yacon provide insights into Asteraceae palaeo-polyploidization history and plant inulin production.</title>
        <authorList>
            <person name="Fan W."/>
            <person name="Wang S."/>
            <person name="Wang H."/>
            <person name="Wang A."/>
            <person name="Jiang F."/>
            <person name="Liu H."/>
            <person name="Zhao H."/>
            <person name="Xu D."/>
            <person name="Zhang Y."/>
        </authorList>
    </citation>
    <scope>NUCLEOTIDE SEQUENCE [LARGE SCALE GENOMIC DNA]</scope>
    <source>
        <strain evidence="2">cv. Yunnan</strain>
    </source>
</reference>
<name>A0ACB9EAA0_9ASTR</name>
<keyword evidence="2" id="KW-1185">Reference proteome</keyword>
<evidence type="ECO:0000313" key="2">
    <source>
        <dbReference type="Proteomes" id="UP001056120"/>
    </source>
</evidence>
<proteinExistence type="predicted"/>
<dbReference type="Proteomes" id="UP001056120">
    <property type="component" value="Linkage Group LG18"/>
</dbReference>
<reference evidence="1 2" key="2">
    <citation type="journal article" date="2022" name="Mol. Ecol. Resour.">
        <title>The genomes of chicory, endive, great burdock and yacon provide insights into Asteraceae paleo-polyploidization history and plant inulin production.</title>
        <authorList>
            <person name="Fan W."/>
            <person name="Wang S."/>
            <person name="Wang H."/>
            <person name="Wang A."/>
            <person name="Jiang F."/>
            <person name="Liu H."/>
            <person name="Zhao H."/>
            <person name="Xu D."/>
            <person name="Zhang Y."/>
        </authorList>
    </citation>
    <scope>NUCLEOTIDE SEQUENCE [LARGE SCALE GENOMIC DNA]</scope>
    <source>
        <strain evidence="2">cv. Yunnan</strain>
        <tissue evidence="1">Leaves</tissue>
    </source>
</reference>
<protein>
    <submittedName>
        <fullName evidence="1">Uncharacterized protein</fullName>
    </submittedName>
</protein>
<sequence>MGDRVKWTRHGHTYKSITRKPLPENHKSDTGMKRCELCNHLARIYCQSDNASLCYDCDQNVHSSNFLVAKHSRTLLCHKCQSPTPWTASGHNLGRTATVCVTCLDEDSSQRRMTSHRENDVVAENRDVHEDGETEDEVAGSSDDESEDEDEDAENQVVPWSSVASPPAPVIASSSSEEFSCSRVSSDGFRSRSTTDRERLDAYIDSEDDTVCSSERSNGKRSTEISSTTFRPLKVIRSDRN</sequence>
<accession>A0ACB9EAA0</accession>